<dbReference type="InterPro" id="IPR010781">
    <property type="entry name" value="DUF1376"/>
</dbReference>
<dbReference type="Pfam" id="PF07120">
    <property type="entry name" value="DUF1376"/>
    <property type="match status" value="1"/>
</dbReference>
<accession>A0ABR6Z3N3</accession>
<feature type="region of interest" description="Disordered" evidence="1">
    <location>
        <begin position="113"/>
        <end position="202"/>
    </location>
</feature>
<name>A0ABR6Z3N3_9BURK</name>
<dbReference type="Proteomes" id="UP000646911">
    <property type="component" value="Unassembled WGS sequence"/>
</dbReference>
<evidence type="ECO:0000313" key="2">
    <source>
        <dbReference type="EMBL" id="MBC3906224.1"/>
    </source>
</evidence>
<evidence type="ECO:0000313" key="3">
    <source>
        <dbReference type="Proteomes" id="UP000646911"/>
    </source>
</evidence>
<proteinExistence type="predicted"/>
<sequence>MELDVRRLRDSRFAASADGEAFRAAILLWCAAWHQTPASSLPDDDIELANLAGYGRVVKEWRKVRAEALHGFIKCSDGRLYHPVIADKAVSAYAAKERHAYGKFCDRMRKENVKRTHEKKPPVGIPSLEQWKSGAYPNGILPDSENIPPESKPLSTGIPAENPLRGNREGTEREQNGEGTINYSLPNGKGAEAPSPGLAKSPDQMTKTELWAVGKSILFEAGTPVAQCGTVVGKLCKDYGDEIVIEALRTAAVQRPVDPIAFLKATCQTLVGERKRKTPWWTSDELILAEGSKHKLAPYPGENMATFKARVQAAIDGPDVTPAQPPPKVVTPTIIAEPEVKRDMTPAAKESRSQALKAALKMKRASIPGDLGVEYSLESE</sequence>
<evidence type="ECO:0000256" key="1">
    <source>
        <dbReference type="SAM" id="MobiDB-lite"/>
    </source>
</evidence>
<keyword evidence="3" id="KW-1185">Reference proteome</keyword>
<reference evidence="2 3" key="1">
    <citation type="submission" date="2020-08" db="EMBL/GenBank/DDBJ databases">
        <title>Novel species isolated from subtropical streams in China.</title>
        <authorList>
            <person name="Lu H."/>
        </authorList>
    </citation>
    <scope>NUCLEOTIDE SEQUENCE [LARGE SCALE GENOMIC DNA]</scope>
    <source>
        <strain evidence="2 3">NL8W</strain>
    </source>
</reference>
<organism evidence="2 3">
    <name type="scientific">Undibacterium umbellatum</name>
    <dbReference type="NCBI Taxonomy" id="2762300"/>
    <lineage>
        <taxon>Bacteria</taxon>
        <taxon>Pseudomonadati</taxon>
        <taxon>Pseudomonadota</taxon>
        <taxon>Betaproteobacteria</taxon>
        <taxon>Burkholderiales</taxon>
        <taxon>Oxalobacteraceae</taxon>
        <taxon>Undibacterium</taxon>
    </lineage>
</organism>
<gene>
    <name evidence="2" type="ORF">H8L47_01450</name>
</gene>
<comment type="caution">
    <text evidence="2">The sequence shown here is derived from an EMBL/GenBank/DDBJ whole genome shotgun (WGS) entry which is preliminary data.</text>
</comment>
<feature type="compositionally biased region" description="Basic and acidic residues" evidence="1">
    <location>
        <begin position="166"/>
        <end position="176"/>
    </location>
</feature>
<dbReference type="EMBL" id="JACOFX010000001">
    <property type="protein sequence ID" value="MBC3906224.1"/>
    <property type="molecule type" value="Genomic_DNA"/>
</dbReference>
<protein>
    <submittedName>
        <fullName evidence="2">DUF1376 domain-containing protein</fullName>
    </submittedName>
</protein>